<accession>A0A347TK02</accession>
<dbReference type="GO" id="GO:0004519">
    <property type="term" value="F:endonuclease activity"/>
    <property type="evidence" value="ECO:0007669"/>
    <property type="project" value="UniProtKB-KW"/>
</dbReference>
<evidence type="ECO:0000259" key="1">
    <source>
        <dbReference type="SMART" id="SM00507"/>
    </source>
</evidence>
<dbReference type="Proteomes" id="UP000224740">
    <property type="component" value="Unassembled WGS sequence"/>
</dbReference>
<reference evidence="2 5" key="3">
    <citation type="submission" date="2018-08" db="EMBL/GenBank/DDBJ databases">
        <title>Complete genome of the Arcobacter marinus type strain JCM 15502.</title>
        <authorList>
            <person name="Miller W.G."/>
            <person name="Yee E."/>
            <person name="Huynh S."/>
            <person name="Parker C.T."/>
        </authorList>
    </citation>
    <scope>NUCLEOTIDE SEQUENCE [LARGE SCALE GENOMIC DNA]</scope>
    <source>
        <strain evidence="2 5">JCM 15502</strain>
    </source>
</reference>
<dbReference type="Proteomes" id="UP000264693">
    <property type="component" value="Chromosome"/>
</dbReference>
<proteinExistence type="predicted"/>
<feature type="domain" description="HNH nuclease" evidence="1">
    <location>
        <begin position="67"/>
        <end position="119"/>
    </location>
</feature>
<keyword evidence="2" id="KW-0540">Nuclease</keyword>
<dbReference type="InterPro" id="IPR002711">
    <property type="entry name" value="HNH"/>
</dbReference>
<reference evidence="4" key="1">
    <citation type="submission" date="2017-09" db="EMBL/GenBank/DDBJ databases">
        <title>Arcobacter canalis sp. nov., a new species isolated from a water canal contaminated with urban sewage.</title>
        <authorList>
            <person name="Perez-Cataluna A."/>
            <person name="Salas-Masso N."/>
            <person name="Figueras M.J."/>
        </authorList>
    </citation>
    <scope>NUCLEOTIDE SEQUENCE [LARGE SCALE GENOMIC DNA]</scope>
    <source>
        <strain evidence="4">CECT 7727</strain>
    </source>
</reference>
<dbReference type="GO" id="GO:0003676">
    <property type="term" value="F:nucleic acid binding"/>
    <property type="evidence" value="ECO:0007669"/>
    <property type="project" value="InterPro"/>
</dbReference>
<evidence type="ECO:0000313" key="2">
    <source>
        <dbReference type="EMBL" id="AXX86930.1"/>
    </source>
</evidence>
<reference evidence="3" key="2">
    <citation type="submission" date="2017-09" db="EMBL/GenBank/DDBJ databases">
        <authorList>
            <person name="Perez-Cataluna A."/>
            <person name="Figueras M.J."/>
            <person name="Salas-Masso N."/>
        </authorList>
    </citation>
    <scope>NUCLEOTIDE SEQUENCE</scope>
    <source>
        <strain evidence="3">CECT 7727</strain>
    </source>
</reference>
<protein>
    <submittedName>
        <fullName evidence="2">HNH endonuclease</fullName>
    </submittedName>
</protein>
<dbReference type="Pfam" id="PF01844">
    <property type="entry name" value="HNH"/>
    <property type="match status" value="1"/>
</dbReference>
<evidence type="ECO:0000313" key="5">
    <source>
        <dbReference type="Proteomes" id="UP000264693"/>
    </source>
</evidence>
<evidence type="ECO:0000313" key="3">
    <source>
        <dbReference type="EMBL" id="PHO15884.1"/>
    </source>
</evidence>
<evidence type="ECO:0000313" key="4">
    <source>
        <dbReference type="Proteomes" id="UP000224740"/>
    </source>
</evidence>
<name>A0A347TK02_9BACT</name>
<dbReference type="CDD" id="cd00085">
    <property type="entry name" value="HNHc"/>
    <property type="match status" value="1"/>
</dbReference>
<sequence>MSNNILFENFIKYGIDEELSKKLVGLGLTVSKCKVLSQNDLKNKYKLNENEISIVKTSTKRQPIDEKVVDILLKNSNYICNVCKGEKSHSFIIHHIEEYEKSQDNSYDNLIVLCPSDHDLAHKQGVSLTNKISKPQLRKLKTEWEEEVRKKNEIKASENINIRDEVVDFVNIQRLEELALLTFKEIPDTYVTPSLKNKKILNNDGLFDEEYVRKNLSSSPMLFSYINAGEGIHYLELLRKIAKKKNFIDIRSFFKIRSINKKQINGQYVFFTGGFYSRSVGLSLKGNEPLVIFHYKKQNIRIECKIDSQYALSQSALGRLGVKTVYSIYGVVKNTFKDKDNIWVISISPYIVGFPDEYSRIGSFYSNYEFDEEPFFEDIELENSSFDIDEWLQEIKEKS</sequence>
<dbReference type="AlphaFoldDB" id="A0A347TK02"/>
<gene>
    <name evidence="2" type="ORF">AMRN_1187</name>
    <name evidence="3" type="ORF">CPH92_04765</name>
</gene>
<dbReference type="EMBL" id="CP032101">
    <property type="protein sequence ID" value="AXX86930.1"/>
    <property type="molecule type" value="Genomic_DNA"/>
</dbReference>
<keyword evidence="2" id="KW-0378">Hydrolase</keyword>
<dbReference type="GO" id="GO:0008270">
    <property type="term" value="F:zinc ion binding"/>
    <property type="evidence" value="ECO:0007669"/>
    <property type="project" value="InterPro"/>
</dbReference>
<dbReference type="InterPro" id="IPR003615">
    <property type="entry name" value="HNH_nuc"/>
</dbReference>
<dbReference type="KEGG" id="amar:AMRN_1187"/>
<dbReference type="EMBL" id="NXAO01000018">
    <property type="protein sequence ID" value="PHO15884.1"/>
    <property type="molecule type" value="Genomic_DNA"/>
</dbReference>
<keyword evidence="2" id="KW-0255">Endonuclease</keyword>
<keyword evidence="4" id="KW-1185">Reference proteome</keyword>
<dbReference type="SMART" id="SM00507">
    <property type="entry name" value="HNHc"/>
    <property type="match status" value="1"/>
</dbReference>
<dbReference type="RefSeq" id="WP_099310610.1">
    <property type="nucleotide sequence ID" value="NZ_CP032101.1"/>
</dbReference>
<organism evidence="2 5">
    <name type="scientific">Malaciobacter marinus</name>
    <dbReference type="NCBI Taxonomy" id="505249"/>
    <lineage>
        <taxon>Bacteria</taxon>
        <taxon>Pseudomonadati</taxon>
        <taxon>Campylobacterota</taxon>
        <taxon>Epsilonproteobacteria</taxon>
        <taxon>Campylobacterales</taxon>
        <taxon>Arcobacteraceae</taxon>
        <taxon>Malaciobacter</taxon>
    </lineage>
</organism>